<evidence type="ECO:0000256" key="5">
    <source>
        <dbReference type="ARBA" id="ARBA00022801"/>
    </source>
</evidence>
<keyword evidence="1" id="KW-0808">Transferase</keyword>
<dbReference type="Proteomes" id="UP000035680">
    <property type="component" value="Unassembled WGS sequence"/>
</dbReference>
<evidence type="ECO:0000313" key="9">
    <source>
        <dbReference type="WBParaSite" id="SVE_1705600.1"/>
    </source>
</evidence>
<organism evidence="8 9">
    <name type="scientific">Strongyloides venezuelensis</name>
    <name type="common">Threadworm</name>
    <dbReference type="NCBI Taxonomy" id="75913"/>
    <lineage>
        <taxon>Eukaryota</taxon>
        <taxon>Metazoa</taxon>
        <taxon>Ecdysozoa</taxon>
        <taxon>Nematoda</taxon>
        <taxon>Chromadorea</taxon>
        <taxon>Rhabditida</taxon>
        <taxon>Tylenchina</taxon>
        <taxon>Panagrolaimomorpha</taxon>
        <taxon>Strongyloidoidea</taxon>
        <taxon>Strongyloididae</taxon>
        <taxon>Strongyloides</taxon>
    </lineage>
</organism>
<protein>
    <submittedName>
        <fullName evidence="9">RT_RNaseH_2 domain-containing protein</fullName>
    </submittedName>
</protein>
<dbReference type="Gene3D" id="3.30.420.10">
    <property type="entry name" value="Ribonuclease H-like superfamily/Ribonuclease H"/>
    <property type="match status" value="1"/>
</dbReference>
<sequence length="238" mass="27548">MMQKAMSSIGVLRLPNFSLPFWIYTDSSKEACSSVICEIYEEERNDQKMKVVYVVKYYSKKYTYTFKQKSINHLELVAIYSTLVGNESLLAFNEVIIVTDSRSAISFIHKRHTDAIAKLIVSIASFHVRLAYIETLRNTLAGYLSKPDNLDNLDTLDILSIQLEEEDLNYNCQGNAILLQRERFMEEQGKDEEIKEIFSNLNENPSEFINAFLVLNGLLYKKVVCSRIKGKKEFFDYL</sequence>
<evidence type="ECO:0000256" key="3">
    <source>
        <dbReference type="ARBA" id="ARBA00022722"/>
    </source>
</evidence>
<dbReference type="GO" id="GO:0003676">
    <property type="term" value="F:nucleic acid binding"/>
    <property type="evidence" value="ECO:0007669"/>
    <property type="project" value="InterPro"/>
</dbReference>
<evidence type="ECO:0000256" key="1">
    <source>
        <dbReference type="ARBA" id="ARBA00022679"/>
    </source>
</evidence>
<evidence type="ECO:0000256" key="4">
    <source>
        <dbReference type="ARBA" id="ARBA00022759"/>
    </source>
</evidence>
<name>A0A0K0FX84_STRVS</name>
<keyword evidence="2" id="KW-0548">Nucleotidyltransferase</keyword>
<evidence type="ECO:0000313" key="8">
    <source>
        <dbReference type="Proteomes" id="UP000035680"/>
    </source>
</evidence>
<reference evidence="8" key="1">
    <citation type="submission" date="2014-07" db="EMBL/GenBank/DDBJ databases">
        <authorList>
            <person name="Martin A.A"/>
            <person name="De Silva N."/>
        </authorList>
    </citation>
    <scope>NUCLEOTIDE SEQUENCE</scope>
</reference>
<keyword evidence="5" id="KW-0378">Hydrolase</keyword>
<reference evidence="9" key="2">
    <citation type="submission" date="2015-08" db="UniProtKB">
        <authorList>
            <consortium name="WormBaseParasite"/>
        </authorList>
    </citation>
    <scope>IDENTIFICATION</scope>
</reference>
<dbReference type="AlphaFoldDB" id="A0A0K0FX84"/>
<keyword evidence="8" id="KW-1185">Reference proteome</keyword>
<proteinExistence type="predicted"/>
<dbReference type="SUPFAM" id="SSF56672">
    <property type="entry name" value="DNA/RNA polymerases"/>
    <property type="match status" value="1"/>
</dbReference>
<dbReference type="InterPro" id="IPR041373">
    <property type="entry name" value="RT_RNaseH"/>
</dbReference>
<dbReference type="GO" id="GO:0003964">
    <property type="term" value="F:RNA-directed DNA polymerase activity"/>
    <property type="evidence" value="ECO:0007669"/>
    <property type="project" value="UniProtKB-KW"/>
</dbReference>
<dbReference type="InterPro" id="IPR036397">
    <property type="entry name" value="RNaseH_sf"/>
</dbReference>
<accession>A0A0K0FX84</accession>
<dbReference type="WBParaSite" id="SVE_1705600.1">
    <property type="protein sequence ID" value="SVE_1705600.1"/>
    <property type="gene ID" value="SVE_1705600"/>
</dbReference>
<evidence type="ECO:0000259" key="7">
    <source>
        <dbReference type="Pfam" id="PF17917"/>
    </source>
</evidence>
<keyword evidence="6" id="KW-0695">RNA-directed DNA polymerase</keyword>
<keyword evidence="3" id="KW-0540">Nuclease</keyword>
<dbReference type="GO" id="GO:0016787">
    <property type="term" value="F:hydrolase activity"/>
    <property type="evidence" value="ECO:0007669"/>
    <property type="project" value="UniProtKB-KW"/>
</dbReference>
<dbReference type="InterPro" id="IPR043502">
    <property type="entry name" value="DNA/RNA_pol_sf"/>
</dbReference>
<feature type="domain" description="Reverse transcriptase RNase H-like" evidence="7">
    <location>
        <begin position="16"/>
        <end position="124"/>
    </location>
</feature>
<dbReference type="Pfam" id="PF17917">
    <property type="entry name" value="RT_RNaseH"/>
    <property type="match status" value="1"/>
</dbReference>
<dbReference type="GO" id="GO:0004519">
    <property type="term" value="F:endonuclease activity"/>
    <property type="evidence" value="ECO:0007669"/>
    <property type="project" value="UniProtKB-KW"/>
</dbReference>
<evidence type="ECO:0000256" key="6">
    <source>
        <dbReference type="ARBA" id="ARBA00022918"/>
    </source>
</evidence>
<evidence type="ECO:0000256" key="2">
    <source>
        <dbReference type="ARBA" id="ARBA00022695"/>
    </source>
</evidence>
<keyword evidence="4" id="KW-0255">Endonuclease</keyword>